<dbReference type="SUPFAM" id="SSF55486">
    <property type="entry name" value="Metalloproteases ('zincins'), catalytic domain"/>
    <property type="match status" value="1"/>
</dbReference>
<dbReference type="Proteomes" id="UP000239406">
    <property type="component" value="Unassembled WGS sequence"/>
</dbReference>
<dbReference type="OrthoDB" id="9786424at2"/>
<dbReference type="GO" id="GO:0008237">
    <property type="term" value="F:metallopeptidase activity"/>
    <property type="evidence" value="ECO:0007669"/>
    <property type="project" value="InterPro"/>
</dbReference>
<dbReference type="InterPro" id="IPR042252">
    <property type="entry name" value="MtfA_N"/>
</dbReference>
<accession>A0A2S5T5U1</accession>
<dbReference type="EMBL" id="SLXF01000005">
    <property type="protein sequence ID" value="TCP07112.1"/>
    <property type="molecule type" value="Genomic_DNA"/>
</dbReference>
<dbReference type="PANTHER" id="PTHR30164:SF2">
    <property type="entry name" value="PROTEIN MTFA"/>
    <property type="match status" value="1"/>
</dbReference>
<evidence type="ECO:0000313" key="4">
    <source>
        <dbReference type="Proteomes" id="UP000294772"/>
    </source>
</evidence>
<evidence type="ECO:0000313" key="2">
    <source>
        <dbReference type="EMBL" id="TCP07112.1"/>
    </source>
</evidence>
<dbReference type="InterPro" id="IPR024079">
    <property type="entry name" value="MetalloPept_cat_dom_sf"/>
</dbReference>
<dbReference type="InterPro" id="IPR010384">
    <property type="entry name" value="MtfA_fam"/>
</dbReference>
<keyword evidence="3" id="KW-1185">Reference proteome</keyword>
<proteinExistence type="predicted"/>
<gene>
    <name evidence="1" type="ORF">C1702_06410</name>
    <name evidence="2" type="ORF">EV676_105132</name>
</gene>
<dbReference type="Gene3D" id="3.40.390.10">
    <property type="entry name" value="Collagenase (Catalytic Domain)"/>
    <property type="match status" value="1"/>
</dbReference>
<evidence type="ECO:0000313" key="3">
    <source>
        <dbReference type="Proteomes" id="UP000239406"/>
    </source>
</evidence>
<reference evidence="1 3" key="1">
    <citation type="submission" date="2018-02" db="EMBL/GenBank/DDBJ databases">
        <title>Reclassifiation of [Polyangium] brachysporum DSM 7029 as Guopingzhaonella breviflexa gen. nov., sp. nov., a member of the family Comamonadaceae.</title>
        <authorList>
            <person name="Tang B."/>
        </authorList>
    </citation>
    <scope>NUCLEOTIDE SEQUENCE [LARGE SCALE GENOMIC DNA]</scope>
    <source>
        <strain evidence="1 3">DSM 15344</strain>
    </source>
</reference>
<reference evidence="2 4" key="2">
    <citation type="submission" date="2019-03" db="EMBL/GenBank/DDBJ databases">
        <title>Genomic Encyclopedia of Type Strains, Phase IV (KMG-IV): sequencing the most valuable type-strain genomes for metagenomic binning, comparative biology and taxonomic classification.</title>
        <authorList>
            <person name="Goeker M."/>
        </authorList>
    </citation>
    <scope>NUCLEOTIDE SEQUENCE [LARGE SCALE GENOMIC DNA]</scope>
    <source>
        <strain evidence="2 4">DSM 15264</strain>
    </source>
</reference>
<dbReference type="GO" id="GO:0004177">
    <property type="term" value="F:aminopeptidase activity"/>
    <property type="evidence" value="ECO:0007669"/>
    <property type="project" value="TreeGrafter"/>
</dbReference>
<dbReference type="Gene3D" id="1.10.472.150">
    <property type="entry name" value="Glucose-regulated metallo-peptidase M90, N-terminal domain"/>
    <property type="match status" value="1"/>
</dbReference>
<dbReference type="AlphaFoldDB" id="A0A2S5T5U1"/>
<dbReference type="Proteomes" id="UP000294772">
    <property type="component" value="Unassembled WGS sequence"/>
</dbReference>
<protein>
    <recommendedName>
        <fullName evidence="5">Zinc-dependent peptidase</fullName>
    </recommendedName>
</protein>
<dbReference type="EMBL" id="PSNY01000006">
    <property type="protein sequence ID" value="PPE70312.1"/>
    <property type="molecule type" value="Genomic_DNA"/>
</dbReference>
<dbReference type="RefSeq" id="WP_104356864.1">
    <property type="nucleotide sequence ID" value="NZ_CALFFA010000021.1"/>
</dbReference>
<organism evidence="1 3">
    <name type="scientific">Caldimonas thermodepolymerans</name>
    <dbReference type="NCBI Taxonomy" id="215580"/>
    <lineage>
        <taxon>Bacteria</taxon>
        <taxon>Pseudomonadati</taxon>
        <taxon>Pseudomonadota</taxon>
        <taxon>Betaproteobacteria</taxon>
        <taxon>Burkholderiales</taxon>
        <taxon>Sphaerotilaceae</taxon>
        <taxon>Caldimonas</taxon>
    </lineage>
</organism>
<evidence type="ECO:0000313" key="1">
    <source>
        <dbReference type="EMBL" id="PPE70312.1"/>
    </source>
</evidence>
<dbReference type="CDD" id="cd20169">
    <property type="entry name" value="Peptidase_M90_mtfA"/>
    <property type="match status" value="1"/>
</dbReference>
<sequence>MIRWLSRWREAREAHLLRRHEIPAGLWHRVLDAYPFLARRSAEDLAELRRLATLFLRRKEFTGAGGFQITDEVAVAIAAQACLPVLRLGLHLYDGFVGIVVHGDQVVARRTVVDETGVVHEYDEVLAGEAMEGGPVTLSWQDVQEAGQSAELGYNVVIHEFIHKIDMLDGEPDGVPPLPDRARREAWIAQIDDEYERFCDEVDAGVETFLDPYGAESVDEFFAVAAEAFFVAPGSFRAAHPRLHELFRDYFRQDPPA</sequence>
<dbReference type="PANTHER" id="PTHR30164">
    <property type="entry name" value="MTFA PEPTIDASE"/>
    <property type="match status" value="1"/>
</dbReference>
<name>A0A2S5T5U1_9BURK</name>
<dbReference type="Pfam" id="PF06167">
    <property type="entry name" value="Peptidase_M90"/>
    <property type="match status" value="1"/>
</dbReference>
<dbReference type="GO" id="GO:0005829">
    <property type="term" value="C:cytosol"/>
    <property type="evidence" value="ECO:0007669"/>
    <property type="project" value="TreeGrafter"/>
</dbReference>
<evidence type="ECO:0008006" key="5">
    <source>
        <dbReference type="Google" id="ProtNLM"/>
    </source>
</evidence>
<comment type="caution">
    <text evidence="1">The sequence shown here is derived from an EMBL/GenBank/DDBJ whole genome shotgun (WGS) entry which is preliminary data.</text>
</comment>